<proteinExistence type="predicted"/>
<protein>
    <submittedName>
        <fullName evidence="1">Uncharacterized protein</fullName>
    </submittedName>
</protein>
<evidence type="ECO:0000313" key="2">
    <source>
        <dbReference type="Proteomes" id="UP000004691"/>
    </source>
</evidence>
<dbReference type="EMBL" id="JH636049">
    <property type="protein sequence ID" value="EID53407.1"/>
    <property type="molecule type" value="Genomic_DNA"/>
</dbReference>
<name>I0UZV4_9PSEU</name>
<dbReference type="STRING" id="882086.SacxiDRAFT_1148"/>
<sequence>MGDTVVTVLDSPAASGLDDAAQAVERAGEGLQQACSALARRGDDVGALRAAVSSAARLTRALASAVDGIVHHAPRSVGQGQTADDLVADLKALRNCLATGAAVVDPALDDLHDLTGFGTDPEFTRRYQEWAAASTPAGS</sequence>
<keyword evidence="2" id="KW-1185">Reference proteome</keyword>
<gene>
    <name evidence="1" type="ORF">SacxiDRAFT_1148</name>
</gene>
<dbReference type="OrthoDB" id="3557242at2"/>
<dbReference type="Proteomes" id="UP000004691">
    <property type="component" value="Unassembled WGS sequence"/>
</dbReference>
<evidence type="ECO:0000313" key="1">
    <source>
        <dbReference type="EMBL" id="EID53407.1"/>
    </source>
</evidence>
<dbReference type="AlphaFoldDB" id="I0UZV4"/>
<organism evidence="1 2">
    <name type="scientific">Saccharomonospora xinjiangensis XJ-54</name>
    <dbReference type="NCBI Taxonomy" id="882086"/>
    <lineage>
        <taxon>Bacteria</taxon>
        <taxon>Bacillati</taxon>
        <taxon>Actinomycetota</taxon>
        <taxon>Actinomycetes</taxon>
        <taxon>Pseudonocardiales</taxon>
        <taxon>Pseudonocardiaceae</taxon>
        <taxon>Saccharomonospora</taxon>
    </lineage>
</organism>
<dbReference type="HOGENOM" id="CLU_1894701_0_0_11"/>
<reference evidence="1 2" key="1">
    <citation type="submission" date="2012-01" db="EMBL/GenBank/DDBJ databases">
        <title>Improved High-Quality Draft sequence of Saccharomonospora xinjiangensis XJ-54.</title>
        <authorList>
            <consortium name="US DOE Joint Genome Institute"/>
            <person name="Lucas S."/>
            <person name="Han J."/>
            <person name="Lapidus A."/>
            <person name="Cheng J.-F."/>
            <person name="Goodwin L."/>
            <person name="Pitluck S."/>
            <person name="Peters L."/>
            <person name="Mikhailova N."/>
            <person name="Teshima H."/>
            <person name="Detter J.C."/>
            <person name="Han C."/>
            <person name="Tapia R."/>
            <person name="Land M."/>
            <person name="Hauser L."/>
            <person name="Kyrpides N."/>
            <person name="Ivanova N."/>
            <person name="Pagani I."/>
            <person name="Brambilla E.-M."/>
            <person name="Klenk H.-P."/>
            <person name="Woyke T."/>
        </authorList>
    </citation>
    <scope>NUCLEOTIDE SEQUENCE [LARGE SCALE GENOMIC DNA]</scope>
    <source>
        <strain evidence="1 2">XJ-54</strain>
    </source>
</reference>
<accession>I0UZV4</accession>